<evidence type="ECO:0000313" key="3">
    <source>
        <dbReference type="Proteomes" id="UP000198577"/>
    </source>
</evidence>
<dbReference type="AlphaFoldDB" id="A0A1I5XSW6"/>
<dbReference type="NCBIfam" id="TIGR04518">
    <property type="entry name" value="ECF_S_folT_fam"/>
    <property type="match status" value="1"/>
</dbReference>
<dbReference type="Gene3D" id="1.10.1760.20">
    <property type="match status" value="1"/>
</dbReference>
<evidence type="ECO:0000313" key="2">
    <source>
        <dbReference type="EMBL" id="SFQ35010.1"/>
    </source>
</evidence>
<evidence type="ECO:0000256" key="1">
    <source>
        <dbReference type="SAM" id="Phobius"/>
    </source>
</evidence>
<sequence length="175" mass="19162">MESRIKKMAYTGLFTAISVILTRFFAGNINILGVFALRLSFGEVPIMLSGILLGPVYGIACGALSDLIGYAISPVGGPYFPGFTLTSALTGLIPGLMARYYRNYWNWFSIITVVTATAAVSVLLNTLWLSLLHGKAYLALLPPRIIGKALLIPAYVIILKLVIKHSQQVFYFTRQ</sequence>
<feature type="transmembrane region" description="Helical" evidence="1">
    <location>
        <begin position="145"/>
        <end position="163"/>
    </location>
</feature>
<proteinExistence type="predicted"/>
<dbReference type="InterPro" id="IPR024529">
    <property type="entry name" value="ECF_trnsprt_substrate-spec"/>
</dbReference>
<dbReference type="GO" id="GO:0022857">
    <property type="term" value="F:transmembrane transporter activity"/>
    <property type="evidence" value="ECO:0007669"/>
    <property type="project" value="InterPro"/>
</dbReference>
<reference evidence="2 3" key="1">
    <citation type="submission" date="2016-10" db="EMBL/GenBank/DDBJ databases">
        <authorList>
            <person name="de Groot N.N."/>
        </authorList>
    </citation>
    <scope>NUCLEOTIDE SEQUENCE [LARGE SCALE GENOMIC DNA]</scope>
    <source>
        <strain evidence="2 3">DSM 20678</strain>
    </source>
</reference>
<feature type="transmembrane region" description="Helical" evidence="1">
    <location>
        <begin position="104"/>
        <end position="125"/>
    </location>
</feature>
<dbReference type="EMBL" id="FOXR01000030">
    <property type="protein sequence ID" value="SFQ35010.1"/>
    <property type="molecule type" value="Genomic_DNA"/>
</dbReference>
<accession>A0A1I5XSW6</accession>
<keyword evidence="3" id="KW-1185">Reference proteome</keyword>
<dbReference type="InterPro" id="IPR030949">
    <property type="entry name" value="ECF_S_folate_fam"/>
</dbReference>
<gene>
    <name evidence="2" type="ORF">SAMN05444406_13011</name>
</gene>
<feature type="transmembrane region" description="Helical" evidence="1">
    <location>
        <begin position="12"/>
        <end position="39"/>
    </location>
</feature>
<feature type="transmembrane region" description="Helical" evidence="1">
    <location>
        <begin position="78"/>
        <end position="97"/>
    </location>
</feature>
<keyword evidence="1" id="KW-1133">Transmembrane helix</keyword>
<dbReference type="Pfam" id="PF12822">
    <property type="entry name" value="ECF_trnsprt"/>
    <property type="match status" value="1"/>
</dbReference>
<organism evidence="2 3">
    <name type="scientific">Caldicoprobacter faecalis</name>
    <dbReference type="NCBI Taxonomy" id="937334"/>
    <lineage>
        <taxon>Bacteria</taxon>
        <taxon>Bacillati</taxon>
        <taxon>Bacillota</taxon>
        <taxon>Clostridia</taxon>
        <taxon>Caldicoprobacterales</taxon>
        <taxon>Caldicoprobacteraceae</taxon>
        <taxon>Caldicoprobacter</taxon>
    </lineage>
</organism>
<keyword evidence="1" id="KW-0812">Transmembrane</keyword>
<dbReference type="RefSeq" id="WP_177206150.1">
    <property type="nucleotide sequence ID" value="NZ_FOXR01000030.1"/>
</dbReference>
<dbReference type="STRING" id="937334.SAMN05444406_13011"/>
<protein>
    <submittedName>
        <fullName evidence="2">ECF transporter S component, folate family</fullName>
    </submittedName>
</protein>
<keyword evidence="1" id="KW-0472">Membrane</keyword>
<dbReference type="Proteomes" id="UP000198577">
    <property type="component" value="Unassembled WGS sequence"/>
</dbReference>
<name>A0A1I5XSW6_9FIRM</name>